<dbReference type="Proteomes" id="UP000006548">
    <property type="component" value="Chromosome 4"/>
</dbReference>
<accession>A0A1P8B682</accession>
<dbReference type="EMBL" id="CP002687">
    <property type="protein sequence ID" value="ANM67100.1"/>
    <property type="molecule type" value="Genomic_DNA"/>
</dbReference>
<dbReference type="KEGG" id="ath:AT4G38005"/>
<evidence type="ECO:0000313" key="2">
    <source>
        <dbReference type="Proteomes" id="UP000006548"/>
    </source>
</evidence>
<protein>
    <submittedName>
        <fullName evidence="1">Uncharacterized protein</fullName>
    </submittedName>
</protein>
<proteinExistence type="predicted"/>
<reference evidence="2" key="2">
    <citation type="journal article" date="2017" name="Plant J.">
        <title>Araport11: a complete reannotation of the Arabidopsis thaliana reference genome.</title>
        <authorList>
            <person name="Cheng C.Y."/>
            <person name="Krishnakumar V."/>
            <person name="Chan A.P."/>
            <person name="Thibaud-Nissen F."/>
            <person name="Schobel S."/>
            <person name="Town C.D."/>
        </authorList>
    </citation>
    <scope>GENOME REANNOTATION</scope>
    <source>
        <strain evidence="2">cv. Columbia</strain>
    </source>
</reference>
<evidence type="ECO:0000313" key="1">
    <source>
        <dbReference type="EMBL" id="ANM67100.1"/>
    </source>
</evidence>
<feature type="non-terminal residue" evidence="1">
    <location>
        <position position="77"/>
    </location>
</feature>
<dbReference type="TAIR" id="AT4G38005"/>
<sequence length="77" mass="9231">MIATCCTSSSGEPIENPIRRHRRRRNQLYVLKHNRFLVNRKRILEKHGSDESLLLKLLVQILVKRTQRLDRRRGKVE</sequence>
<name>A0A1P8B682_ARATH</name>
<organism evidence="1 2">
    <name type="scientific">Arabidopsis thaliana</name>
    <name type="common">Mouse-ear cress</name>
    <dbReference type="NCBI Taxonomy" id="3702"/>
    <lineage>
        <taxon>Eukaryota</taxon>
        <taxon>Viridiplantae</taxon>
        <taxon>Streptophyta</taxon>
        <taxon>Embryophyta</taxon>
        <taxon>Tracheophyta</taxon>
        <taxon>Spermatophyta</taxon>
        <taxon>Magnoliopsida</taxon>
        <taxon>eudicotyledons</taxon>
        <taxon>Gunneridae</taxon>
        <taxon>Pentapetalae</taxon>
        <taxon>rosids</taxon>
        <taxon>malvids</taxon>
        <taxon>Brassicales</taxon>
        <taxon>Brassicaceae</taxon>
        <taxon>Camelineae</taxon>
        <taxon>Arabidopsis</taxon>
    </lineage>
</organism>
<reference evidence="1 2" key="1">
    <citation type="journal article" date="1999" name="Nature">
        <title>Sequence and analysis of chromosome 4 of the plant Arabidopsis thaliana.</title>
        <authorList>
            <consortium name="EU"/>
            <consortium name="CSHL and WU Arabidopsis Sequencing Project"/>
            <person name="Mayer K."/>
            <person name="Schuller C."/>
            <person name="Wambutt R."/>
            <person name="Murphy G."/>
            <person name="Volckaert G."/>
            <person name="Pohl T."/>
            <person name="Dusterhoft A."/>
            <person name="Stiekema W."/>
            <person name="Entian K.D."/>
            <person name="Terryn N."/>
            <person name="Harris B."/>
            <person name="Ansorge W."/>
            <person name="Brandt P."/>
            <person name="Grivell L."/>
            <person name="Rieger M."/>
            <person name="Weichselgartner M."/>
            <person name="de Simone V."/>
            <person name="Obermaier B."/>
            <person name="Mache R."/>
            <person name="Muller M."/>
            <person name="Kreis M."/>
            <person name="Delseny M."/>
            <person name="Puigdomenech P."/>
            <person name="Watson M."/>
            <person name="Schmidtheini T."/>
            <person name="Reichert B."/>
            <person name="Portatelle D."/>
            <person name="Perez-Alonso M."/>
            <person name="Boutry M."/>
            <person name="Bancroft I."/>
            <person name="Vos P."/>
            <person name="Hoheisel J."/>
            <person name="Zimmermann W."/>
            <person name="Wedler H."/>
            <person name="Ridley P."/>
            <person name="Langham S.A."/>
            <person name="McCullagh B."/>
            <person name="Bilham L."/>
            <person name="Robben J."/>
            <person name="Van der Schueren J."/>
            <person name="Grymonprez B."/>
            <person name="Chuang Y.J."/>
            <person name="Vandenbussche F."/>
            <person name="Braeken M."/>
            <person name="Weltjens I."/>
            <person name="Voet M."/>
            <person name="Bastiaens I."/>
            <person name="Aert R."/>
            <person name="Defoor E."/>
            <person name="Weitzenegger T."/>
            <person name="Bothe G."/>
            <person name="Ramsperger U."/>
            <person name="Hilbert H."/>
            <person name="Braun M."/>
            <person name="Holzer E."/>
            <person name="Brandt A."/>
            <person name="Peters S."/>
            <person name="van Staveren M."/>
            <person name="Dirske W."/>
            <person name="Mooijman P."/>
            <person name="Klein Lankhorst R."/>
            <person name="Rose M."/>
            <person name="Hauf J."/>
            <person name="Kotter P."/>
            <person name="Berneiser S."/>
            <person name="Hempel S."/>
            <person name="Feldpausch M."/>
            <person name="Lamberth S."/>
            <person name="Van den Daele H."/>
            <person name="De Keyser A."/>
            <person name="Buysshaert C."/>
            <person name="Gielen J."/>
            <person name="Villarroel R."/>
            <person name="De Clercq R."/>
            <person name="Van Montagu M."/>
            <person name="Rogers J."/>
            <person name="Cronin A."/>
            <person name="Quail M."/>
            <person name="Bray-Allen S."/>
            <person name="Clark L."/>
            <person name="Doggett J."/>
            <person name="Hall S."/>
            <person name="Kay M."/>
            <person name="Lennard N."/>
            <person name="McLay K."/>
            <person name="Mayes R."/>
            <person name="Pettett A."/>
            <person name="Rajandream M.A."/>
            <person name="Lyne M."/>
            <person name="Benes V."/>
            <person name="Rechmann S."/>
            <person name="Borkova D."/>
            <person name="Blocker H."/>
            <person name="Scharfe M."/>
            <person name="Grimm M."/>
            <person name="Lohnert T.H."/>
            <person name="Dose S."/>
            <person name="de Haan M."/>
            <person name="Maarse A."/>
            <person name="Schafer M."/>
            <person name="Muller-Auer S."/>
            <person name="Gabel C."/>
            <person name="Fuchs M."/>
            <person name="Fartmann B."/>
            <person name="Granderath K."/>
            <person name="Dauner D."/>
            <person name="Herzl A."/>
            <person name="Neumann S."/>
            <person name="Argiriou A."/>
            <person name="Vitale D."/>
            <person name="Liguori R."/>
            <person name="Piravandi E."/>
            <person name="Massenet O."/>
            <person name="Quigley F."/>
            <person name="Clabauld G."/>
            <person name="Mundlein A."/>
            <person name="Felber R."/>
            <person name="Schnabl S."/>
            <person name="Hiller R."/>
            <person name="Schmidt W."/>
            <person name="Lecharny A."/>
            <person name="Aubourg S."/>
            <person name="Chefdor F."/>
            <person name="Cooke R."/>
            <person name="Berger C."/>
            <person name="Montfort A."/>
            <person name="Casacuberta E."/>
            <person name="Gibbons T."/>
            <person name="Weber N."/>
            <person name="Vandenbol M."/>
            <person name="Bargues M."/>
            <person name="Terol J."/>
            <person name="Torres A."/>
            <person name="Perez-Perez A."/>
            <person name="Purnelle B."/>
            <person name="Bent E."/>
            <person name="Johnson S."/>
            <person name="Tacon D."/>
            <person name="Jesse T."/>
            <person name="Heijnen L."/>
            <person name="Schwarz S."/>
            <person name="Scholler P."/>
            <person name="Heber S."/>
            <person name="Francs P."/>
            <person name="Bielke C."/>
            <person name="Frishman D."/>
            <person name="Haase D."/>
            <person name="Lemcke K."/>
            <person name="Mewes H.W."/>
            <person name="Stocker S."/>
            <person name="Zaccaria P."/>
            <person name="Bevan M."/>
            <person name="Wilson R.K."/>
            <person name="de la Bastide M."/>
            <person name="Habermann K."/>
            <person name="Parnell L."/>
            <person name="Dedhia N."/>
            <person name="Gnoj L."/>
            <person name="Schutz K."/>
            <person name="Huang E."/>
            <person name="Spiegel L."/>
            <person name="Sehkon M."/>
            <person name="Murray J."/>
            <person name="Sheet P."/>
            <person name="Cordes M."/>
            <person name="Abu-Threideh J."/>
            <person name="Stoneking T."/>
            <person name="Kalicki J."/>
            <person name="Graves T."/>
            <person name="Harmon G."/>
            <person name="Edwards J."/>
            <person name="Latreille P."/>
            <person name="Courtney L."/>
            <person name="Cloud J."/>
            <person name="Abbott A."/>
            <person name="Scott K."/>
            <person name="Johnson D."/>
            <person name="Minx P."/>
            <person name="Bentley D."/>
            <person name="Fulton B."/>
            <person name="Miller N."/>
            <person name="Greco T."/>
            <person name="Kemp K."/>
            <person name="Kramer J."/>
            <person name="Fulton L."/>
            <person name="Mardis E."/>
            <person name="Dante M."/>
            <person name="Pepin K."/>
            <person name="Hillier L."/>
            <person name="Nelson J."/>
            <person name="Spieth J."/>
            <person name="Ryan E."/>
            <person name="Andrews S."/>
            <person name="Geisel C."/>
            <person name="Layman D."/>
            <person name="Du H."/>
            <person name="Ali J."/>
            <person name="Berghoff A."/>
            <person name="Jones K."/>
            <person name="Drone K."/>
            <person name="Cotton M."/>
            <person name="Joshu C."/>
            <person name="Antonoiu B."/>
            <person name="Zidanic M."/>
            <person name="Strong C."/>
            <person name="Sun H."/>
            <person name="Lamar B."/>
            <person name="Yordan C."/>
            <person name="Ma P."/>
            <person name="Zhong J."/>
            <person name="Preston R."/>
            <person name="Vil D."/>
            <person name="Shekher M."/>
            <person name="Matero A."/>
            <person name="Shah R."/>
            <person name="Swaby I.K."/>
            <person name="O'Shaughnessy A."/>
            <person name="Rodriguez M."/>
            <person name="Hoffmann J."/>
            <person name="Till S."/>
            <person name="Granat S."/>
            <person name="Shohdy N."/>
            <person name="Hasegawa A."/>
            <person name="Hameed A."/>
            <person name="Lodhi M."/>
            <person name="Johnson A."/>
            <person name="Chen E."/>
            <person name="Marra M."/>
            <person name="Martienssen R."/>
            <person name="McCombie W.R."/>
        </authorList>
    </citation>
    <scope>NUCLEOTIDE SEQUENCE [LARGE SCALE GENOMIC DNA]</scope>
    <source>
        <strain evidence="2">cv. Columbia</strain>
    </source>
</reference>
<dbReference type="AlphaFoldDB" id="A0A1P8B682"/>
<dbReference type="SMR" id="A0A1P8B682"/>
<dbReference type="InParanoid" id="A0A1P8B682"/>
<dbReference type="RefSeq" id="NP_001328951.1">
    <property type="nucleotide sequence ID" value="NM_001342469.1"/>
</dbReference>
<dbReference type="GeneID" id="28720213"/>
<gene>
    <name evidence="1" type="ordered locus">At4g38005</name>
</gene>
<keyword evidence="2" id="KW-1185">Reference proteome</keyword>